<protein>
    <submittedName>
        <fullName evidence="3">Uncharacterized protein</fullName>
    </submittedName>
</protein>
<evidence type="ECO:0000256" key="1">
    <source>
        <dbReference type="SAM" id="MobiDB-lite"/>
    </source>
</evidence>
<dbReference type="Proteomes" id="UP001141327">
    <property type="component" value="Unassembled WGS sequence"/>
</dbReference>
<dbReference type="EMBL" id="JAPMOS010000099">
    <property type="protein sequence ID" value="KAJ4455613.1"/>
    <property type="molecule type" value="Genomic_DNA"/>
</dbReference>
<keyword evidence="4" id="KW-1185">Reference proteome</keyword>
<accession>A0ABQ8UC57</accession>
<evidence type="ECO:0000313" key="3">
    <source>
        <dbReference type="EMBL" id="KAJ4455613.1"/>
    </source>
</evidence>
<evidence type="ECO:0000256" key="2">
    <source>
        <dbReference type="SAM" id="SignalP"/>
    </source>
</evidence>
<feature type="region of interest" description="Disordered" evidence="1">
    <location>
        <begin position="86"/>
        <end position="139"/>
    </location>
</feature>
<feature type="signal peptide" evidence="2">
    <location>
        <begin position="1"/>
        <end position="27"/>
    </location>
</feature>
<organism evidence="3 4">
    <name type="scientific">Paratrimastix pyriformis</name>
    <dbReference type="NCBI Taxonomy" id="342808"/>
    <lineage>
        <taxon>Eukaryota</taxon>
        <taxon>Metamonada</taxon>
        <taxon>Preaxostyla</taxon>
        <taxon>Paratrimastigidae</taxon>
        <taxon>Paratrimastix</taxon>
    </lineage>
</organism>
<keyword evidence="2" id="KW-0732">Signal</keyword>
<feature type="compositionally biased region" description="Low complexity" evidence="1">
    <location>
        <begin position="97"/>
        <end position="113"/>
    </location>
</feature>
<comment type="caution">
    <text evidence="3">The sequence shown here is derived from an EMBL/GenBank/DDBJ whole genome shotgun (WGS) entry which is preliminary data.</text>
</comment>
<gene>
    <name evidence="3" type="ORF">PAPYR_9364</name>
</gene>
<name>A0ABQ8UC57_9EUKA</name>
<evidence type="ECO:0000313" key="4">
    <source>
        <dbReference type="Proteomes" id="UP001141327"/>
    </source>
</evidence>
<reference evidence="3" key="1">
    <citation type="journal article" date="2022" name="bioRxiv">
        <title>Genomics of Preaxostyla Flagellates Illuminates Evolutionary Transitions and the Path Towards Mitochondrial Loss.</title>
        <authorList>
            <person name="Novak L.V.F."/>
            <person name="Treitli S.C."/>
            <person name="Pyrih J."/>
            <person name="Halakuc P."/>
            <person name="Pipaliya S.V."/>
            <person name="Vacek V."/>
            <person name="Brzon O."/>
            <person name="Soukal P."/>
            <person name="Eme L."/>
            <person name="Dacks J.B."/>
            <person name="Karnkowska A."/>
            <person name="Elias M."/>
            <person name="Hampl V."/>
        </authorList>
    </citation>
    <scope>NUCLEOTIDE SEQUENCE</scope>
    <source>
        <strain evidence="3">RCP-MX</strain>
    </source>
</reference>
<feature type="chain" id="PRO_5046070603" evidence="2">
    <location>
        <begin position="28"/>
        <end position="166"/>
    </location>
</feature>
<proteinExistence type="predicted"/>
<sequence length="166" mass="17737">MAAVLQYVIHTCIAVMAALEKPPPTEAQPADVEAADRVRRRAKGRQAMEGVALGLLMEMAGAPTAPFVTVYSRLLRLVPLSHLRTLVPPSSSDEPKTPSSATPPATSTDGASPNHHQQQQARDGAVAKGGAGDGADEEVEEFVRRTEVVRSLRWLAGRVTQVRIVL</sequence>